<dbReference type="InterPro" id="IPR002826">
    <property type="entry name" value="MptE-like"/>
</dbReference>
<reference evidence="3 4" key="1">
    <citation type="submission" date="2016-11" db="EMBL/GenBank/DDBJ databases">
        <authorList>
            <person name="Jaros S."/>
            <person name="Januszkiewicz K."/>
            <person name="Wedrychowicz H."/>
        </authorList>
    </citation>
    <scope>NUCLEOTIDE SEQUENCE [LARGE SCALE GENOMIC DNA]</scope>
    <source>
        <strain evidence="3 4">DSM 21758</strain>
    </source>
</reference>
<protein>
    <submittedName>
        <fullName evidence="3">Uncharacterized conserved protein</fullName>
    </submittedName>
</protein>
<dbReference type="OrthoDB" id="5291305at2"/>
<evidence type="ECO:0000313" key="3">
    <source>
        <dbReference type="EMBL" id="SHI42505.1"/>
    </source>
</evidence>
<feature type="coiled-coil region" evidence="1">
    <location>
        <begin position="436"/>
        <end position="463"/>
    </location>
</feature>
<dbReference type="PANTHER" id="PTHR41786">
    <property type="entry name" value="MOTILITY ACCESSORY FACTOR MAF"/>
    <property type="match status" value="1"/>
</dbReference>
<keyword evidence="4" id="KW-1185">Reference proteome</keyword>
<gene>
    <name evidence="3" type="ORF">SAMN02745163_00230</name>
</gene>
<dbReference type="Pfam" id="PF01973">
    <property type="entry name" value="MptE-like"/>
    <property type="match status" value="1"/>
</dbReference>
<dbReference type="Proteomes" id="UP000184310">
    <property type="component" value="Unassembled WGS sequence"/>
</dbReference>
<name>A0A1M6B1C1_9CLOT</name>
<evidence type="ECO:0000313" key="4">
    <source>
        <dbReference type="Proteomes" id="UP000184310"/>
    </source>
</evidence>
<accession>A0A1M6B1C1</accession>
<evidence type="ECO:0000256" key="1">
    <source>
        <dbReference type="SAM" id="Coils"/>
    </source>
</evidence>
<feature type="domain" description="6-hydroxymethylpterin diphosphokinase MptE-like" evidence="2">
    <location>
        <begin position="176"/>
        <end position="342"/>
    </location>
</feature>
<dbReference type="PANTHER" id="PTHR41786:SF1">
    <property type="entry name" value="6-HYDROXYMETHYLPTERIN DIPHOSPHOKINASE MPTE-LIKE DOMAIN-CONTAINING PROTEIN"/>
    <property type="match status" value="1"/>
</dbReference>
<evidence type="ECO:0000259" key="2">
    <source>
        <dbReference type="Pfam" id="PF01973"/>
    </source>
</evidence>
<keyword evidence="1" id="KW-0175">Coiled coil</keyword>
<organism evidence="3 4">
    <name type="scientific">Clostridium cavendishii DSM 21758</name>
    <dbReference type="NCBI Taxonomy" id="1121302"/>
    <lineage>
        <taxon>Bacteria</taxon>
        <taxon>Bacillati</taxon>
        <taxon>Bacillota</taxon>
        <taxon>Clostridia</taxon>
        <taxon>Eubacteriales</taxon>
        <taxon>Clostridiaceae</taxon>
        <taxon>Clostridium</taxon>
    </lineage>
</organism>
<dbReference type="AlphaFoldDB" id="A0A1M6B1C1"/>
<sequence length="578" mass="65989">MDFEIELSKDGYRVLKFNMGNKKIYLGSKYNQEREINKIIESFKPFTSNDNYIVVGLSFGEHVKELIEKTAASTRILVIEVNTEWLEFCNKDEEIKKIINNERVIIAKDEVEVKKFFREYITQMNVNNLNIGYCCNYDILFKEGLKEIYSVIRNESNRIITDKNTSLYFGETWFNTLLSNLKYMTKATPINFLRNKYKNKPAIIVSAGPSLNKNIHELKNVCGNALILSGGRTLRPLKENDIEPSIVGVVDAGEVSYKLVEGFIENTKAPLLFYDGTNNLVVDKHNGNKIFSSNNELLDDIYGFSIDKLSSGGSIAHVLTVFAAYIGCSPIVFIGQDLAYTGEKGHAECAENNWQKLEFDNYKKKDDLYVKDINGDLVRTSVILDSYRVVLEEIIESFPEIEFINATEGGAFIKGASVKSLKSVIDGFEKQEIIPIDEYLNSEDKTEETIKILEKTVNSLDKTINLCKRGKHLLDDFYKAYRSKVNGNLSKYINELDKIDKSIRENMCNLSVIESQLFETTYSIENSNEFLVLSIDTKGKIFEKNISKNRAIYDGLEGVCKKSFIEVKKIIKEMNLRE</sequence>
<dbReference type="RefSeq" id="WP_072984435.1">
    <property type="nucleotide sequence ID" value="NZ_FQZB01000003.1"/>
</dbReference>
<proteinExistence type="predicted"/>
<dbReference type="STRING" id="1121302.SAMN02745163_00230"/>
<dbReference type="EMBL" id="FQZB01000003">
    <property type="protein sequence ID" value="SHI42505.1"/>
    <property type="molecule type" value="Genomic_DNA"/>
</dbReference>